<keyword evidence="4" id="KW-1185">Reference proteome</keyword>
<gene>
    <name evidence="3" type="ORF">BXZ70DRAFT_939653</name>
</gene>
<protein>
    <submittedName>
        <fullName evidence="3">Uncharacterized protein</fullName>
    </submittedName>
</protein>
<feature type="region of interest" description="Disordered" evidence="1">
    <location>
        <begin position="109"/>
        <end position="187"/>
    </location>
</feature>
<comment type="caution">
    <text evidence="3">The sequence shown here is derived from an EMBL/GenBank/DDBJ whole genome shotgun (WGS) entry which is preliminary data.</text>
</comment>
<evidence type="ECO:0000313" key="4">
    <source>
        <dbReference type="Proteomes" id="UP000813824"/>
    </source>
</evidence>
<dbReference type="AlphaFoldDB" id="A0A8K0UND8"/>
<evidence type="ECO:0000313" key="3">
    <source>
        <dbReference type="EMBL" id="KAH8099938.1"/>
    </source>
</evidence>
<keyword evidence="2" id="KW-0732">Signal</keyword>
<name>A0A8K0UND8_9AGAR</name>
<dbReference type="OrthoDB" id="3362246at2759"/>
<organism evidence="3 4">
    <name type="scientific">Cristinia sonorae</name>
    <dbReference type="NCBI Taxonomy" id="1940300"/>
    <lineage>
        <taxon>Eukaryota</taxon>
        <taxon>Fungi</taxon>
        <taxon>Dikarya</taxon>
        <taxon>Basidiomycota</taxon>
        <taxon>Agaricomycotina</taxon>
        <taxon>Agaricomycetes</taxon>
        <taxon>Agaricomycetidae</taxon>
        <taxon>Agaricales</taxon>
        <taxon>Pleurotineae</taxon>
        <taxon>Stephanosporaceae</taxon>
        <taxon>Cristinia</taxon>
    </lineage>
</organism>
<feature type="signal peptide" evidence="2">
    <location>
        <begin position="1"/>
        <end position="19"/>
    </location>
</feature>
<dbReference type="PANTHER" id="PTHR37487">
    <property type="entry name" value="CHROMOSOME 1, WHOLE GENOME SHOTGUN SEQUENCE"/>
    <property type="match status" value="1"/>
</dbReference>
<feature type="compositionally biased region" description="Low complexity" evidence="1">
    <location>
        <begin position="129"/>
        <end position="187"/>
    </location>
</feature>
<evidence type="ECO:0000256" key="1">
    <source>
        <dbReference type="SAM" id="MobiDB-lite"/>
    </source>
</evidence>
<reference evidence="3" key="1">
    <citation type="journal article" date="2021" name="New Phytol.">
        <title>Evolutionary innovations through gain and loss of genes in the ectomycorrhizal Boletales.</title>
        <authorList>
            <person name="Wu G."/>
            <person name="Miyauchi S."/>
            <person name="Morin E."/>
            <person name="Kuo A."/>
            <person name="Drula E."/>
            <person name="Varga T."/>
            <person name="Kohler A."/>
            <person name="Feng B."/>
            <person name="Cao Y."/>
            <person name="Lipzen A."/>
            <person name="Daum C."/>
            <person name="Hundley H."/>
            <person name="Pangilinan J."/>
            <person name="Johnson J."/>
            <person name="Barry K."/>
            <person name="LaButti K."/>
            <person name="Ng V."/>
            <person name="Ahrendt S."/>
            <person name="Min B."/>
            <person name="Choi I.G."/>
            <person name="Park H."/>
            <person name="Plett J.M."/>
            <person name="Magnuson J."/>
            <person name="Spatafora J.W."/>
            <person name="Nagy L.G."/>
            <person name="Henrissat B."/>
            <person name="Grigoriev I.V."/>
            <person name="Yang Z.L."/>
            <person name="Xu J."/>
            <person name="Martin F.M."/>
        </authorList>
    </citation>
    <scope>NUCLEOTIDE SEQUENCE</scope>
    <source>
        <strain evidence="3">KKN 215</strain>
    </source>
</reference>
<sequence length="212" mass="20266">MQFSTSLVSVAIFVAGALAQGPITINTPENVVVCQPTLLTFSGGVPPYILSVLPGNQPSAQPLEQYTNLTGTSYTWNANIAAGTQVGLTLRDSTGAAGQTAPFPINAGVGDTSCLSQPSGGNASGGGTAAPPNTGSNPPATTAATTSSTGTTAPPTTTPPATTGSTTRSTTGSTTGSTTAPPAPTTTSGAGALSASLGFAGVVGAAVAAALL</sequence>
<dbReference type="EMBL" id="JAEVFJ010000017">
    <property type="protein sequence ID" value="KAH8099938.1"/>
    <property type="molecule type" value="Genomic_DNA"/>
</dbReference>
<proteinExistence type="predicted"/>
<dbReference type="PANTHER" id="PTHR37487:SF2">
    <property type="entry name" value="EXPRESSED PROTEIN"/>
    <property type="match status" value="1"/>
</dbReference>
<accession>A0A8K0UND8</accession>
<feature type="chain" id="PRO_5035452974" evidence="2">
    <location>
        <begin position="20"/>
        <end position="212"/>
    </location>
</feature>
<dbReference type="Proteomes" id="UP000813824">
    <property type="component" value="Unassembled WGS sequence"/>
</dbReference>
<evidence type="ECO:0000256" key="2">
    <source>
        <dbReference type="SAM" id="SignalP"/>
    </source>
</evidence>